<protein>
    <recommendedName>
        <fullName evidence="3">CxxH/CxxC protein</fullName>
    </recommendedName>
</protein>
<sequence length="60" mass="7028">MCQYCQGEYFNRPIYDTDYIKAFIEDESNVLVIDDDFVTSSVEINYCPMCGRKLEIEGNE</sequence>
<evidence type="ECO:0000313" key="1">
    <source>
        <dbReference type="EMBL" id="GGC98199.1"/>
    </source>
</evidence>
<organism evidence="1 2">
    <name type="scientific">Enterococcus wangshanyuanii</name>
    <dbReference type="NCBI Taxonomy" id="2005703"/>
    <lineage>
        <taxon>Bacteria</taxon>
        <taxon>Bacillati</taxon>
        <taxon>Bacillota</taxon>
        <taxon>Bacilli</taxon>
        <taxon>Lactobacillales</taxon>
        <taxon>Enterococcaceae</taxon>
        <taxon>Enterococcus</taxon>
    </lineage>
</organism>
<reference evidence="2" key="1">
    <citation type="journal article" date="2019" name="Int. J. Syst. Evol. Microbiol.">
        <title>The Global Catalogue of Microorganisms (GCM) 10K type strain sequencing project: providing services to taxonomists for standard genome sequencing and annotation.</title>
        <authorList>
            <consortium name="The Broad Institute Genomics Platform"/>
            <consortium name="The Broad Institute Genome Sequencing Center for Infectious Disease"/>
            <person name="Wu L."/>
            <person name="Ma J."/>
        </authorList>
    </citation>
    <scope>NUCLEOTIDE SEQUENCE [LARGE SCALE GENOMIC DNA]</scope>
    <source>
        <strain evidence="2">CGMCC 1.15942</strain>
    </source>
</reference>
<evidence type="ECO:0000313" key="2">
    <source>
        <dbReference type="Proteomes" id="UP000630615"/>
    </source>
</evidence>
<dbReference type="RefSeq" id="WP_088270647.1">
    <property type="nucleotide sequence ID" value="NZ_BMKI01000007.1"/>
</dbReference>
<dbReference type="EMBL" id="BMKI01000007">
    <property type="protein sequence ID" value="GGC98199.1"/>
    <property type="molecule type" value="Genomic_DNA"/>
</dbReference>
<accession>A0ABQ1PJ97</accession>
<name>A0ABQ1PJ97_9ENTE</name>
<evidence type="ECO:0008006" key="3">
    <source>
        <dbReference type="Google" id="ProtNLM"/>
    </source>
</evidence>
<keyword evidence="2" id="KW-1185">Reference proteome</keyword>
<gene>
    <name evidence="1" type="ORF">GCM10011573_29660</name>
</gene>
<dbReference type="Proteomes" id="UP000630615">
    <property type="component" value="Unassembled WGS sequence"/>
</dbReference>
<comment type="caution">
    <text evidence="1">The sequence shown here is derived from an EMBL/GenBank/DDBJ whole genome shotgun (WGS) entry which is preliminary data.</text>
</comment>
<proteinExistence type="predicted"/>